<dbReference type="InterPro" id="IPR003423">
    <property type="entry name" value="OMP_efflux"/>
</dbReference>
<comment type="similarity">
    <text evidence="2">Belongs to the outer membrane factor (OMF) (TC 1.B.17) family.</text>
</comment>
<evidence type="ECO:0000313" key="10">
    <source>
        <dbReference type="EMBL" id="RRQ22341.1"/>
    </source>
</evidence>
<evidence type="ECO:0000256" key="8">
    <source>
        <dbReference type="SAM" id="Coils"/>
    </source>
</evidence>
<dbReference type="EMBL" id="QZMU01000001">
    <property type="protein sequence ID" value="RRQ22341.1"/>
    <property type="molecule type" value="Genomic_DNA"/>
</dbReference>
<keyword evidence="11" id="KW-1185">Reference proteome</keyword>
<keyword evidence="7" id="KW-0998">Cell outer membrane</keyword>
<keyword evidence="5" id="KW-0812">Transmembrane</keyword>
<dbReference type="GO" id="GO:1990281">
    <property type="term" value="C:efflux pump complex"/>
    <property type="evidence" value="ECO:0007669"/>
    <property type="project" value="TreeGrafter"/>
</dbReference>
<dbReference type="GO" id="GO:0015288">
    <property type="term" value="F:porin activity"/>
    <property type="evidence" value="ECO:0007669"/>
    <property type="project" value="TreeGrafter"/>
</dbReference>
<feature type="chain" id="PRO_5019278345" evidence="9">
    <location>
        <begin position="24"/>
        <end position="417"/>
    </location>
</feature>
<dbReference type="PANTHER" id="PTHR30026:SF21">
    <property type="entry name" value="SLR1270 PROTEIN"/>
    <property type="match status" value="1"/>
</dbReference>
<organism evidence="10 11">
    <name type="scientific">Thiohalobacter thiocyanaticus</name>
    <dbReference type="NCBI Taxonomy" id="585455"/>
    <lineage>
        <taxon>Bacteria</taxon>
        <taxon>Pseudomonadati</taxon>
        <taxon>Pseudomonadota</taxon>
        <taxon>Gammaproteobacteria</taxon>
        <taxon>Thiohalobacterales</taxon>
        <taxon>Thiohalobacteraceae</taxon>
        <taxon>Thiohalobacter</taxon>
    </lineage>
</organism>
<keyword evidence="8" id="KW-0175">Coiled coil</keyword>
<protein>
    <submittedName>
        <fullName evidence="10">TolC family protein</fullName>
    </submittedName>
</protein>
<reference evidence="10 11" key="1">
    <citation type="journal article" date="2010" name="Int. J. Syst. Evol. Microbiol.">
        <title>Thiohalobacter thiocyanaticus gen. nov., sp. nov., a moderately halophilic, sulfur-oxidizing gammaproteobacterium from hypersaline lakes, that utilizes thiocyanate.</title>
        <authorList>
            <person name="Sorokin D.Y."/>
            <person name="Kovaleva O.L."/>
            <person name="Tourova T.P."/>
            <person name="Muyzer G."/>
        </authorList>
    </citation>
    <scope>NUCLEOTIDE SEQUENCE [LARGE SCALE GENOMIC DNA]</scope>
    <source>
        <strain evidence="10 11">Hrh1</strain>
    </source>
</reference>
<sequence length="417" mass="46126">MPAPRMTAWAAAFCLALPLNLAAAERTDAHTDTLTPDTGLHLQQVIEAAISRHPDRDLPQSVTREAQALSRRGEALLAAPPAAAVTAYTDRPTDNRGATEIEAGLELPLWRPGERTAARDLARHTGAEAEAGQQAFALTVAGEIRAALWDLTLARTRLQLARATLADAEKRVTAVAKRVEQGDLAQADLLLARNDLLIQRRRRVEAETEFMHAQRSYRILTGLDRYPQAFTEQRADQAAITAGHPLLEVYRDRITRARDATRAARLEAAGRPTLFAGSRRDRGGRNEPYNDSIAVGIKLPFGGSAHRDAAAASAAREVADLQAERDRRQRELQTRLHEIDHRIEQLAESLPLAEEQSHIAERQLEMSELAFVHNEMDLIDLLRLRTSAREAQQAVAEIRIEQQRAVALYNQTVGVMP</sequence>
<evidence type="ECO:0000256" key="9">
    <source>
        <dbReference type="SAM" id="SignalP"/>
    </source>
</evidence>
<evidence type="ECO:0000256" key="5">
    <source>
        <dbReference type="ARBA" id="ARBA00022692"/>
    </source>
</evidence>
<dbReference type="RefSeq" id="WP_125181684.1">
    <property type="nucleotide sequence ID" value="NZ_QZMU01000001.1"/>
</dbReference>
<keyword evidence="9" id="KW-0732">Signal</keyword>
<keyword evidence="4" id="KW-1134">Transmembrane beta strand</keyword>
<dbReference type="Gene3D" id="1.20.1600.10">
    <property type="entry name" value="Outer membrane efflux proteins (OEP)"/>
    <property type="match status" value="1"/>
</dbReference>
<evidence type="ECO:0000256" key="6">
    <source>
        <dbReference type="ARBA" id="ARBA00023136"/>
    </source>
</evidence>
<gene>
    <name evidence="10" type="ORF">D6C00_10530</name>
</gene>
<proteinExistence type="inferred from homology"/>
<dbReference type="Pfam" id="PF02321">
    <property type="entry name" value="OEP"/>
    <property type="match status" value="1"/>
</dbReference>
<evidence type="ECO:0000256" key="7">
    <source>
        <dbReference type="ARBA" id="ARBA00023237"/>
    </source>
</evidence>
<evidence type="ECO:0000256" key="2">
    <source>
        <dbReference type="ARBA" id="ARBA00007613"/>
    </source>
</evidence>
<dbReference type="GO" id="GO:0015562">
    <property type="term" value="F:efflux transmembrane transporter activity"/>
    <property type="evidence" value="ECO:0007669"/>
    <property type="project" value="InterPro"/>
</dbReference>
<name>A0A426QKR3_9GAMM</name>
<evidence type="ECO:0000256" key="4">
    <source>
        <dbReference type="ARBA" id="ARBA00022452"/>
    </source>
</evidence>
<keyword evidence="3" id="KW-0813">Transport</keyword>
<evidence type="ECO:0000313" key="11">
    <source>
        <dbReference type="Proteomes" id="UP000287798"/>
    </source>
</evidence>
<comment type="caution">
    <text evidence="10">The sequence shown here is derived from an EMBL/GenBank/DDBJ whole genome shotgun (WGS) entry which is preliminary data.</text>
</comment>
<dbReference type="InterPro" id="IPR051906">
    <property type="entry name" value="TolC-like"/>
</dbReference>
<comment type="subcellular location">
    <subcellularLocation>
        <location evidence="1">Cell outer membrane</location>
    </subcellularLocation>
</comment>
<feature type="coiled-coil region" evidence="8">
    <location>
        <begin position="311"/>
        <end position="349"/>
    </location>
</feature>
<feature type="signal peptide" evidence="9">
    <location>
        <begin position="1"/>
        <end position="23"/>
    </location>
</feature>
<accession>A0A426QKR3</accession>
<dbReference type="GO" id="GO:0009279">
    <property type="term" value="C:cell outer membrane"/>
    <property type="evidence" value="ECO:0007669"/>
    <property type="project" value="UniProtKB-SubCell"/>
</dbReference>
<dbReference type="Proteomes" id="UP000287798">
    <property type="component" value="Unassembled WGS sequence"/>
</dbReference>
<evidence type="ECO:0000256" key="1">
    <source>
        <dbReference type="ARBA" id="ARBA00004442"/>
    </source>
</evidence>
<evidence type="ECO:0000256" key="3">
    <source>
        <dbReference type="ARBA" id="ARBA00022448"/>
    </source>
</evidence>
<keyword evidence="6" id="KW-0472">Membrane</keyword>
<dbReference type="OrthoDB" id="8478097at2"/>
<dbReference type="AlphaFoldDB" id="A0A426QKR3"/>
<dbReference type="SUPFAM" id="SSF56954">
    <property type="entry name" value="Outer membrane efflux proteins (OEP)"/>
    <property type="match status" value="1"/>
</dbReference>
<dbReference type="PANTHER" id="PTHR30026">
    <property type="entry name" value="OUTER MEMBRANE PROTEIN TOLC"/>
    <property type="match status" value="1"/>
</dbReference>